<protein>
    <recommendedName>
        <fullName evidence="15">Sema domain-containing protein</fullName>
    </recommendedName>
</protein>
<evidence type="ECO:0000256" key="4">
    <source>
        <dbReference type="ARBA" id="ARBA00022692"/>
    </source>
</evidence>
<dbReference type="GO" id="GO:0050772">
    <property type="term" value="P:positive regulation of axonogenesis"/>
    <property type="evidence" value="ECO:0007669"/>
    <property type="project" value="TreeGrafter"/>
</dbReference>
<organism evidence="16 17">
    <name type="scientific">Ancylostoma ceylanicum</name>
    <dbReference type="NCBI Taxonomy" id="53326"/>
    <lineage>
        <taxon>Eukaryota</taxon>
        <taxon>Metazoa</taxon>
        <taxon>Ecdysozoa</taxon>
        <taxon>Nematoda</taxon>
        <taxon>Chromadorea</taxon>
        <taxon>Rhabditida</taxon>
        <taxon>Rhabditina</taxon>
        <taxon>Rhabditomorpha</taxon>
        <taxon>Strongyloidea</taxon>
        <taxon>Ancylostomatidae</taxon>
        <taxon>Ancylostomatinae</taxon>
        <taxon>Ancylostoma</taxon>
    </lineage>
</organism>
<proteinExistence type="inferred from homology"/>
<evidence type="ECO:0000256" key="7">
    <source>
        <dbReference type="ARBA" id="ARBA00022902"/>
    </source>
</evidence>
<dbReference type="EMBL" id="JARK01001415">
    <property type="protein sequence ID" value="EYC06006.1"/>
    <property type="molecule type" value="Genomic_DNA"/>
</dbReference>
<dbReference type="GO" id="GO:0007162">
    <property type="term" value="P:negative regulation of cell adhesion"/>
    <property type="evidence" value="ECO:0007669"/>
    <property type="project" value="TreeGrafter"/>
</dbReference>
<sequence>MRLLLRLLISAVQLCDVLISAQHLYYSKHPINHVVLADSKIYVGAVNELAVLSVDELLPLHTVSTGPVKDSPLCNADGSSCLKDAVLQDTNNHNKVLHVLSNGVLHCGSVRQGICSIHSRENLSLVYSGDVPVASNSPTASCVSLVLSEHHLAVAASFSGDSPYRDPFPAVALRELPSFSVVNSGSLEGEAAVFLRAEVRSSFTIEYLSIFHHQHYVYIAVVQSQDTRKTRSAPRVAKLLRFCDNDTRFVSYSEVELQCRSEDNSNFPYMTAAYIQGDFLVGAFSPSPSETRSAICAFSMQRLKLTFWYNIDRCRGGADSIGLPHVGRDAKCINKSRIPLDEETCELGVGGSIEAVEVAVAEVDQKITALSGVVSPRIVLAGTEDGQILQYKSKSPSNLEQYDRRSIGDERLGSRIQQIEIRGTTIYAVLPNGLVTLPLASCHTLSSCSACISSPDPMCQWCPAVGKCSAAMHCSSATVSVCPEKNGPPSPASMSIDDPRNISLPVKHLPQPDGFKYVCKFRTYSSPAVWTEAGASCTLPRLRSSKALPASITDLLVLTTSAASSSIIEHNFTVYNCGAFRTCSSCSSVDTGCDWCTGTHKCVSRGSCTEEKATECVHIQQPSLISVPRGNSREISFSVVHLDRLPKGSEYHCRMLLNGTPISSKATLSKDTVKCAPMRLSYLDPLPNVTVPLEFVQGEDVIDSTEVSIYSCPLLAADCSSCIYIALSWSCSWCSGRCSHDCPQPAQEIVCDRPLITSFSPTSGPTEGGTEITIHGRDLGSAIEDVKDRVFVAGSRCSLISYEISKKIVCRVEKGSSSGPIRIAIGRTSTRAAESVMLYSFVEVTVFSAYPLFGPVSGGTKITLHGQNLDAGSNVTVQIGNAPCNNIVRNSTSSLTCIVTSTTSTAKAARISVAIDEAIMMVPNTFEFRPDPSISSVYPLISFKSGGRTVTVEGANFDAVLTARMFFVSSTAPPFEVVSRLSSCQIQNSTFMFCLTPELLPGPYSRTAYARFPVGFAMENVTSVRNLGHRVQMRVVPDPEFAPFKGIRIHQGDQPLILDGRHLNEAAEPQDYKIFVGSERCYVTLVDSRQLVCTGPTAQPEATDERGNPIAGGLPLVSVTVGRLRTELGLIEYVDPIATLRLWVLVVTALTALCSVLVLLAFLWKKRRAERERDYRKIQMQMEHLESNVRKECKQAFAELQTTMETCGEEDYEGMDVTAFPEFLHRLLWEDNGWTHSTSLYASTLPVTLAQFDALLSSKQFVFSIVETAESEPTMSPGEKSMLSSLLVAVLLRNFQYCTDIVLSLLRAHIAKSVHAGNSELLFRKSDSVVEKMVAKWLTICLYDSISQYQAHKYNTLFKALKYQTERGPVDAVTGNARYTINESKLLREIVDCSYVDCLVTSLDGRGPYTVRAIACDTISQLKQKILDHIFKRTPHSQRPALTSFDLELLCSSRGRVLLSDWSGPSSMKGPTKLNTLSYYGISNQSRIVMVPSEKGTGNYRNSLADSGKSSWSSLDRSSPVYPPSRFCHLSSPSRTLTMEKKKKIDESIPKSIPEVYLTRLLTSKGTVQKYIEDFLESVLFLESCSYPPILKRVFDLLEEEAARNGVSDHQLTQQWKSNLYILRVWVHLIKNPKILLDVSESISQDGNLSVIAQTLMDCFSFSEQSLGAHSPSSRLLFAKEVARLRPLSSDLFRRIRRQPPICEEAFVESLNDVANDLRDCTRSTVALSELLTWVRGNGVRLVEVLSADDVCTSQRLPSRLSQVINLSLDPTDHIYSTILDDA</sequence>
<dbReference type="PROSITE" id="PS51004">
    <property type="entry name" value="SEMA"/>
    <property type="match status" value="1"/>
</dbReference>
<keyword evidence="7" id="KW-0524">Neurogenesis</keyword>
<dbReference type="InterPro" id="IPR001627">
    <property type="entry name" value="Semap_dom"/>
</dbReference>
<evidence type="ECO:0000256" key="10">
    <source>
        <dbReference type="ARBA" id="ARBA00023157"/>
    </source>
</evidence>
<evidence type="ECO:0000259" key="15">
    <source>
        <dbReference type="PROSITE" id="PS51004"/>
    </source>
</evidence>
<evidence type="ECO:0000256" key="2">
    <source>
        <dbReference type="ARBA" id="ARBA00010297"/>
    </source>
</evidence>
<feature type="transmembrane region" description="Helical" evidence="13">
    <location>
        <begin position="1142"/>
        <end position="1164"/>
    </location>
</feature>
<dbReference type="InterPro" id="IPR015943">
    <property type="entry name" value="WD40/YVTN_repeat-like_dom_sf"/>
</dbReference>
<dbReference type="Pfam" id="PF18020">
    <property type="entry name" value="TIG_2"/>
    <property type="match status" value="1"/>
</dbReference>
<dbReference type="SUPFAM" id="SSF101912">
    <property type="entry name" value="Sema domain"/>
    <property type="match status" value="1"/>
</dbReference>
<dbReference type="SUPFAM" id="SSF103575">
    <property type="entry name" value="Plexin repeat"/>
    <property type="match status" value="1"/>
</dbReference>
<feature type="signal peptide" evidence="14">
    <location>
        <begin position="1"/>
        <end position="21"/>
    </location>
</feature>
<dbReference type="GO" id="GO:0017154">
    <property type="term" value="F:semaphorin receptor activity"/>
    <property type="evidence" value="ECO:0007669"/>
    <property type="project" value="InterPro"/>
</dbReference>
<dbReference type="PANTHER" id="PTHR22625">
    <property type="entry name" value="PLEXIN"/>
    <property type="match status" value="1"/>
</dbReference>
<feature type="chain" id="PRO_5001487564" description="Sema domain-containing protein" evidence="14">
    <location>
        <begin position="22"/>
        <end position="1783"/>
    </location>
</feature>
<evidence type="ECO:0000256" key="12">
    <source>
        <dbReference type="PROSITE-ProRule" id="PRU00352"/>
    </source>
</evidence>
<evidence type="ECO:0000256" key="1">
    <source>
        <dbReference type="ARBA" id="ARBA00004251"/>
    </source>
</evidence>
<dbReference type="SUPFAM" id="SSF81296">
    <property type="entry name" value="E set domains"/>
    <property type="match status" value="3"/>
</dbReference>
<evidence type="ECO:0000256" key="6">
    <source>
        <dbReference type="ARBA" id="ARBA00022737"/>
    </source>
</evidence>
<dbReference type="CDD" id="cd11236">
    <property type="entry name" value="Sema_plexin_like"/>
    <property type="match status" value="1"/>
</dbReference>
<dbReference type="Pfam" id="PF08337">
    <property type="entry name" value="Plexin_cytopl"/>
    <property type="match status" value="1"/>
</dbReference>
<evidence type="ECO:0000256" key="8">
    <source>
        <dbReference type="ARBA" id="ARBA00022989"/>
    </source>
</evidence>
<dbReference type="GO" id="GO:0008045">
    <property type="term" value="P:motor neuron axon guidance"/>
    <property type="evidence" value="ECO:0007669"/>
    <property type="project" value="TreeGrafter"/>
</dbReference>
<dbReference type="Proteomes" id="UP000024635">
    <property type="component" value="Unassembled WGS sequence"/>
</dbReference>
<dbReference type="Pfam" id="PF20170">
    <property type="entry name" value="Plexin_RBD"/>
    <property type="match status" value="1"/>
</dbReference>
<dbReference type="GO" id="GO:0008360">
    <property type="term" value="P:regulation of cell shape"/>
    <property type="evidence" value="ECO:0007669"/>
    <property type="project" value="TreeGrafter"/>
</dbReference>
<keyword evidence="17" id="KW-1185">Reference proteome</keyword>
<dbReference type="InterPro" id="IPR036352">
    <property type="entry name" value="Semap_dom_sf"/>
</dbReference>
<dbReference type="OrthoDB" id="125363at2759"/>
<reference evidence="17" key="1">
    <citation type="journal article" date="2015" name="Nat. Genet.">
        <title>The genome and transcriptome of the zoonotic hookworm Ancylostoma ceylanicum identify infection-specific gene families.</title>
        <authorList>
            <person name="Schwarz E.M."/>
            <person name="Hu Y."/>
            <person name="Antoshechkin I."/>
            <person name="Miller M.M."/>
            <person name="Sternberg P.W."/>
            <person name="Aroian R.V."/>
        </authorList>
    </citation>
    <scope>NUCLEOTIDE SEQUENCE</scope>
    <source>
        <strain evidence="17">HY135</strain>
    </source>
</reference>
<dbReference type="CDD" id="cd17039">
    <property type="entry name" value="Ubl_ubiquitin_like"/>
    <property type="match status" value="1"/>
</dbReference>
<dbReference type="SMART" id="SM00429">
    <property type="entry name" value="IPT"/>
    <property type="match status" value="3"/>
</dbReference>
<dbReference type="InterPro" id="IPR002165">
    <property type="entry name" value="Plexin_repeat"/>
</dbReference>
<keyword evidence="4 13" id="KW-0812">Transmembrane</keyword>
<dbReference type="Pfam" id="PF01437">
    <property type="entry name" value="PSI"/>
    <property type="match status" value="2"/>
</dbReference>
<comment type="similarity">
    <text evidence="2">Belongs to the plexin family.</text>
</comment>
<dbReference type="InterPro" id="IPR016201">
    <property type="entry name" value="PSI"/>
</dbReference>
<dbReference type="InterPro" id="IPR014756">
    <property type="entry name" value="Ig_E-set"/>
</dbReference>
<keyword evidence="3" id="KW-1003">Cell membrane</keyword>
<dbReference type="GO" id="GO:0002116">
    <property type="term" value="C:semaphorin receptor complex"/>
    <property type="evidence" value="ECO:0007669"/>
    <property type="project" value="TreeGrafter"/>
</dbReference>
<evidence type="ECO:0000313" key="16">
    <source>
        <dbReference type="EMBL" id="EYC06006.1"/>
    </source>
</evidence>
<dbReference type="InterPro" id="IPR002909">
    <property type="entry name" value="IPT_dom"/>
</dbReference>
<evidence type="ECO:0000256" key="9">
    <source>
        <dbReference type="ARBA" id="ARBA00023136"/>
    </source>
</evidence>
<evidence type="ECO:0000256" key="14">
    <source>
        <dbReference type="SAM" id="SignalP"/>
    </source>
</evidence>
<dbReference type="InterPro" id="IPR031148">
    <property type="entry name" value="Plexin"/>
</dbReference>
<evidence type="ECO:0000256" key="11">
    <source>
        <dbReference type="ARBA" id="ARBA00023180"/>
    </source>
</evidence>
<evidence type="ECO:0000256" key="5">
    <source>
        <dbReference type="ARBA" id="ARBA00022729"/>
    </source>
</evidence>
<keyword evidence="10" id="KW-1015">Disulfide bond</keyword>
<evidence type="ECO:0000256" key="3">
    <source>
        <dbReference type="ARBA" id="ARBA00022475"/>
    </source>
</evidence>
<dbReference type="Gene3D" id="1.10.506.10">
    <property type="entry name" value="GTPase Activation - p120gap, domain 1"/>
    <property type="match status" value="2"/>
</dbReference>
<gene>
    <name evidence="16" type="primary">Acey_s0079.g1301</name>
    <name evidence="16" type="ORF">Y032_0079g1301</name>
</gene>
<dbReference type="SUPFAM" id="SSF48350">
    <property type="entry name" value="GTPase activation domain, GAP"/>
    <property type="match status" value="1"/>
</dbReference>
<name>A0A016TTC7_9BILA</name>
<dbReference type="Pfam" id="PF17960">
    <property type="entry name" value="TIG_plexin"/>
    <property type="match status" value="1"/>
</dbReference>
<feature type="domain" description="Sema" evidence="15">
    <location>
        <begin position="6"/>
        <end position="439"/>
    </location>
</feature>
<dbReference type="PANTHER" id="PTHR22625:SF44">
    <property type="entry name" value="PLEXIN-B"/>
    <property type="match status" value="1"/>
</dbReference>
<dbReference type="InterPro" id="IPR041019">
    <property type="entry name" value="TIG1_plexin"/>
</dbReference>
<keyword evidence="6" id="KW-0677">Repeat</keyword>
<dbReference type="SMART" id="SM00423">
    <property type="entry name" value="PSI"/>
    <property type="match status" value="3"/>
</dbReference>
<evidence type="ECO:0000256" key="13">
    <source>
        <dbReference type="SAM" id="Phobius"/>
    </source>
</evidence>
<comment type="caution">
    <text evidence="16">The sequence shown here is derived from an EMBL/GenBank/DDBJ whole genome shotgun (WGS) entry which is preliminary data.</text>
</comment>
<comment type="subcellular location">
    <subcellularLocation>
        <location evidence="1">Cell membrane</location>
        <topology evidence="1">Single-pass type I membrane protein</topology>
    </subcellularLocation>
</comment>
<dbReference type="InterPro" id="IPR013783">
    <property type="entry name" value="Ig-like_fold"/>
</dbReference>
<dbReference type="Gene3D" id="2.60.40.10">
    <property type="entry name" value="Immunoglobulins"/>
    <property type="match status" value="5"/>
</dbReference>
<dbReference type="InterPro" id="IPR046800">
    <property type="entry name" value="Plexin_RBD"/>
</dbReference>
<dbReference type="GO" id="GO:0097374">
    <property type="term" value="P:sensory neuron axon guidance"/>
    <property type="evidence" value="ECO:0007669"/>
    <property type="project" value="TreeGrafter"/>
</dbReference>
<dbReference type="Gene3D" id="2.130.10.10">
    <property type="entry name" value="YVTN repeat-like/Quinoprotein amine dehydrogenase"/>
    <property type="match status" value="1"/>
</dbReference>
<dbReference type="SMART" id="SM00630">
    <property type="entry name" value="Sema"/>
    <property type="match status" value="1"/>
</dbReference>
<dbReference type="InterPro" id="IPR013548">
    <property type="entry name" value="Plexin_cytoplasmic_RasGAP_dom"/>
</dbReference>
<keyword evidence="8 13" id="KW-1133">Transmembrane helix</keyword>
<dbReference type="InterPro" id="IPR041362">
    <property type="entry name" value="TIG2_plexin"/>
</dbReference>
<dbReference type="InterPro" id="IPR008936">
    <property type="entry name" value="Rho_GTPase_activation_prot"/>
</dbReference>
<dbReference type="GO" id="GO:0030334">
    <property type="term" value="P:regulation of cell migration"/>
    <property type="evidence" value="ECO:0007669"/>
    <property type="project" value="TreeGrafter"/>
</dbReference>
<comment type="caution">
    <text evidence="12">Lacks conserved residue(s) required for the propagation of feature annotation.</text>
</comment>
<accession>A0A016TTC7</accession>
<dbReference type="STRING" id="53326.A0A016TTC7"/>
<keyword evidence="5 14" id="KW-0732">Signal</keyword>
<dbReference type="GO" id="GO:0005886">
    <property type="term" value="C:plasma membrane"/>
    <property type="evidence" value="ECO:0007669"/>
    <property type="project" value="UniProtKB-SubCell"/>
</dbReference>
<dbReference type="Pfam" id="PF01833">
    <property type="entry name" value="TIG"/>
    <property type="match status" value="3"/>
</dbReference>
<keyword evidence="9 13" id="KW-0472">Membrane</keyword>
<keyword evidence="11" id="KW-0325">Glycoprotein</keyword>
<evidence type="ECO:0000313" key="17">
    <source>
        <dbReference type="Proteomes" id="UP000024635"/>
    </source>
</evidence>